<accession>A0ABR1BDV9</accession>
<name>A0ABR1BDV9_POLSC</name>
<sequence length="77" mass="8641">MQIPSCEIMGAQGTVVDECHAEDTKSGKARENAEKVKVKVKLSVLNEIFQLPKVLDVNQSFFLPSASEFSKNKRIRF</sequence>
<evidence type="ECO:0000313" key="1">
    <source>
        <dbReference type="EMBL" id="KAK6638278.1"/>
    </source>
</evidence>
<reference evidence="1 2" key="1">
    <citation type="submission" date="2023-09" db="EMBL/GenBank/DDBJ databases">
        <title>Genomes of two closely related lineages of the louse Polyplax serrata with different host specificities.</title>
        <authorList>
            <person name="Martinu J."/>
            <person name="Tarabai H."/>
            <person name="Stefka J."/>
            <person name="Hypsa V."/>
        </authorList>
    </citation>
    <scope>NUCLEOTIDE SEQUENCE [LARGE SCALE GENOMIC DNA]</scope>
    <source>
        <strain evidence="1">98ZLc_SE</strain>
    </source>
</reference>
<dbReference type="Proteomes" id="UP001359485">
    <property type="component" value="Unassembled WGS sequence"/>
</dbReference>
<evidence type="ECO:0000313" key="2">
    <source>
        <dbReference type="Proteomes" id="UP001359485"/>
    </source>
</evidence>
<gene>
    <name evidence="1" type="ORF">RUM44_008707</name>
</gene>
<proteinExistence type="predicted"/>
<dbReference type="EMBL" id="JAWJWF010000002">
    <property type="protein sequence ID" value="KAK6638278.1"/>
    <property type="molecule type" value="Genomic_DNA"/>
</dbReference>
<organism evidence="1 2">
    <name type="scientific">Polyplax serrata</name>
    <name type="common">Common mouse louse</name>
    <dbReference type="NCBI Taxonomy" id="468196"/>
    <lineage>
        <taxon>Eukaryota</taxon>
        <taxon>Metazoa</taxon>
        <taxon>Ecdysozoa</taxon>
        <taxon>Arthropoda</taxon>
        <taxon>Hexapoda</taxon>
        <taxon>Insecta</taxon>
        <taxon>Pterygota</taxon>
        <taxon>Neoptera</taxon>
        <taxon>Paraneoptera</taxon>
        <taxon>Psocodea</taxon>
        <taxon>Troctomorpha</taxon>
        <taxon>Phthiraptera</taxon>
        <taxon>Anoplura</taxon>
        <taxon>Polyplacidae</taxon>
        <taxon>Polyplax</taxon>
    </lineage>
</organism>
<comment type="caution">
    <text evidence="1">The sequence shown here is derived from an EMBL/GenBank/DDBJ whole genome shotgun (WGS) entry which is preliminary data.</text>
</comment>
<protein>
    <submittedName>
        <fullName evidence="1">Uncharacterized protein</fullName>
    </submittedName>
</protein>
<keyword evidence="2" id="KW-1185">Reference proteome</keyword>